<evidence type="ECO:0000259" key="4">
    <source>
        <dbReference type="PROSITE" id="PS51387"/>
    </source>
</evidence>
<feature type="domain" description="FAD-binding PCMH-type" evidence="4">
    <location>
        <begin position="12"/>
        <end position="181"/>
    </location>
</feature>
<dbReference type="Gene3D" id="3.30.465.10">
    <property type="match status" value="1"/>
</dbReference>
<dbReference type="InterPro" id="IPR051312">
    <property type="entry name" value="Diverse_Substr_Oxidored"/>
</dbReference>
<gene>
    <name evidence="5" type="ORF">METZ01_LOCUS384443</name>
</gene>
<dbReference type="PANTHER" id="PTHR42659">
    <property type="entry name" value="XANTHINE DEHYDROGENASE SUBUNIT C-RELATED"/>
    <property type="match status" value="1"/>
</dbReference>
<evidence type="ECO:0000256" key="1">
    <source>
        <dbReference type="ARBA" id="ARBA00022630"/>
    </source>
</evidence>
<dbReference type="InterPro" id="IPR016167">
    <property type="entry name" value="FAD-bd_PCMH_sub1"/>
</dbReference>
<dbReference type="PANTHER" id="PTHR42659:SF2">
    <property type="entry name" value="XANTHINE DEHYDROGENASE SUBUNIT C-RELATED"/>
    <property type="match status" value="1"/>
</dbReference>
<organism evidence="5">
    <name type="scientific">marine metagenome</name>
    <dbReference type="NCBI Taxonomy" id="408172"/>
    <lineage>
        <taxon>unclassified sequences</taxon>
        <taxon>metagenomes</taxon>
        <taxon>ecological metagenomes</taxon>
    </lineage>
</organism>
<dbReference type="InterPro" id="IPR016169">
    <property type="entry name" value="FAD-bd_PCMH_sub2"/>
</dbReference>
<accession>A0A382UBE6</accession>
<keyword evidence="1" id="KW-0285">Flavoprotein</keyword>
<evidence type="ECO:0000256" key="3">
    <source>
        <dbReference type="ARBA" id="ARBA00023002"/>
    </source>
</evidence>
<dbReference type="InterPro" id="IPR036318">
    <property type="entry name" value="FAD-bd_PCMH-like_sf"/>
</dbReference>
<dbReference type="InterPro" id="IPR002346">
    <property type="entry name" value="Mopterin_DH_FAD-bd"/>
</dbReference>
<dbReference type="GO" id="GO:0071949">
    <property type="term" value="F:FAD binding"/>
    <property type="evidence" value="ECO:0007669"/>
    <property type="project" value="InterPro"/>
</dbReference>
<evidence type="ECO:0000256" key="2">
    <source>
        <dbReference type="ARBA" id="ARBA00022827"/>
    </source>
</evidence>
<keyword evidence="2" id="KW-0274">FAD</keyword>
<dbReference type="InterPro" id="IPR016166">
    <property type="entry name" value="FAD-bd_PCMH"/>
</dbReference>
<name>A0A382UBE6_9ZZZZ</name>
<dbReference type="SUPFAM" id="SSF56176">
    <property type="entry name" value="FAD-binding/transporter-associated domain-like"/>
    <property type="match status" value="1"/>
</dbReference>
<dbReference type="EMBL" id="UINC01142949">
    <property type="protein sequence ID" value="SVD31589.1"/>
    <property type="molecule type" value="Genomic_DNA"/>
</dbReference>
<dbReference type="Pfam" id="PF00941">
    <property type="entry name" value="FAD_binding_5"/>
    <property type="match status" value="1"/>
</dbReference>
<proteinExistence type="predicted"/>
<evidence type="ECO:0000313" key="5">
    <source>
        <dbReference type="EMBL" id="SVD31589.1"/>
    </source>
</evidence>
<dbReference type="AlphaFoldDB" id="A0A382UBE6"/>
<keyword evidence="3" id="KW-0560">Oxidoreductase</keyword>
<dbReference type="Gene3D" id="3.30.43.10">
    <property type="entry name" value="Uridine Diphospho-n-acetylenolpyruvylglucosamine Reductase, domain 2"/>
    <property type="match status" value="1"/>
</dbReference>
<dbReference type="GO" id="GO:0016491">
    <property type="term" value="F:oxidoreductase activity"/>
    <property type="evidence" value="ECO:0007669"/>
    <property type="project" value="UniProtKB-KW"/>
</dbReference>
<reference evidence="5" key="1">
    <citation type="submission" date="2018-05" db="EMBL/GenBank/DDBJ databases">
        <authorList>
            <person name="Lanie J.A."/>
            <person name="Ng W.-L."/>
            <person name="Kazmierczak K.M."/>
            <person name="Andrzejewski T.M."/>
            <person name="Davidsen T.M."/>
            <person name="Wayne K.J."/>
            <person name="Tettelin H."/>
            <person name="Glass J.I."/>
            <person name="Rusch D."/>
            <person name="Podicherti R."/>
            <person name="Tsui H.-C.T."/>
            <person name="Winkler M.E."/>
        </authorList>
    </citation>
    <scope>NUCLEOTIDE SEQUENCE</scope>
</reference>
<dbReference type="PROSITE" id="PS51387">
    <property type="entry name" value="FAD_PCMH"/>
    <property type="match status" value="1"/>
</dbReference>
<feature type="non-terminal residue" evidence="5">
    <location>
        <position position="247"/>
    </location>
</feature>
<protein>
    <recommendedName>
        <fullName evidence="4">FAD-binding PCMH-type domain-containing protein</fullName>
    </recommendedName>
</protein>
<sequence length="247" mass="26747">MTEMASFQGTYSNISSFDLHRPTNIAEVCELTTRFGENYMFMGGGLDVLQMLKSGMPVENLIYLKTVPELNSVEIVSNMIRVGACVTHHAFEIHPAILKNATDLAHVWKQLGNIRIRIAGTIGGNILANSASYDALPAFLALDAVAHFEDSKGSWCVSIENVTKTKQFGLLTAIEFPIGDSRVFSMDRSLKPVTSVAISAEFSCGLFKNIRVGIGSAFSTPLGRSLHNKGGISPGELIDHAEELARA</sequence>